<feature type="chain" id="PRO_5042810952" description="Terpene synthase metal-binding domain-containing protein" evidence="1">
    <location>
        <begin position="24"/>
        <end position="303"/>
    </location>
</feature>
<dbReference type="Gene3D" id="3.40.50.1820">
    <property type="entry name" value="alpha/beta hydrolase"/>
    <property type="match status" value="1"/>
</dbReference>
<reference evidence="3 4" key="1">
    <citation type="submission" date="2024-01" db="EMBL/GenBank/DDBJ databases">
        <title>The genomes of 5 underutilized Papilionoideae crops provide insights into root nodulation and disease resistanc.</title>
        <authorList>
            <person name="Jiang F."/>
        </authorList>
    </citation>
    <scope>NUCLEOTIDE SEQUENCE [LARGE SCALE GENOMIC DNA]</scope>
    <source>
        <strain evidence="3">LVBAO_FW01</strain>
        <tissue evidence="3">Leaves</tissue>
    </source>
</reference>
<proteinExistence type="predicted"/>
<organism evidence="3 4">
    <name type="scientific">Canavalia gladiata</name>
    <name type="common">Sword bean</name>
    <name type="synonym">Dolichos gladiatus</name>
    <dbReference type="NCBI Taxonomy" id="3824"/>
    <lineage>
        <taxon>Eukaryota</taxon>
        <taxon>Viridiplantae</taxon>
        <taxon>Streptophyta</taxon>
        <taxon>Embryophyta</taxon>
        <taxon>Tracheophyta</taxon>
        <taxon>Spermatophyta</taxon>
        <taxon>Magnoliopsida</taxon>
        <taxon>eudicotyledons</taxon>
        <taxon>Gunneridae</taxon>
        <taxon>Pentapetalae</taxon>
        <taxon>rosids</taxon>
        <taxon>fabids</taxon>
        <taxon>Fabales</taxon>
        <taxon>Fabaceae</taxon>
        <taxon>Papilionoideae</taxon>
        <taxon>50 kb inversion clade</taxon>
        <taxon>NPAAA clade</taxon>
        <taxon>indigoferoid/millettioid clade</taxon>
        <taxon>Phaseoleae</taxon>
        <taxon>Canavalia</taxon>
    </lineage>
</organism>
<protein>
    <recommendedName>
        <fullName evidence="2">Terpene synthase metal-binding domain-containing protein</fullName>
    </recommendedName>
</protein>
<evidence type="ECO:0000259" key="2">
    <source>
        <dbReference type="Pfam" id="PF03936"/>
    </source>
</evidence>
<keyword evidence="1" id="KW-0732">Signal</keyword>
<dbReference type="Gene3D" id="1.10.600.10">
    <property type="entry name" value="Farnesyl Diphosphate Synthase"/>
    <property type="match status" value="1"/>
</dbReference>
<dbReference type="PANTHER" id="PTHR47280">
    <property type="entry name" value="PHEOPHYTINASE, CHLOROPLASTIC"/>
    <property type="match status" value="1"/>
</dbReference>
<dbReference type="PANTHER" id="PTHR47280:SF1">
    <property type="entry name" value="PHEOPHYTINASE, CHLOROPLASTIC"/>
    <property type="match status" value="1"/>
</dbReference>
<gene>
    <name evidence="3" type="ORF">VNO77_35722</name>
</gene>
<dbReference type="GO" id="GO:0009507">
    <property type="term" value="C:chloroplast"/>
    <property type="evidence" value="ECO:0007669"/>
    <property type="project" value="TreeGrafter"/>
</dbReference>
<name>A0AAN9K760_CANGL</name>
<keyword evidence="4" id="KW-1185">Reference proteome</keyword>
<dbReference type="GO" id="GO:0080124">
    <property type="term" value="F:pheophytinase activity"/>
    <property type="evidence" value="ECO:0007669"/>
    <property type="project" value="InterPro"/>
</dbReference>
<dbReference type="InterPro" id="IPR029058">
    <property type="entry name" value="AB_hydrolase_fold"/>
</dbReference>
<dbReference type="GO" id="GO:0015996">
    <property type="term" value="P:chlorophyll catabolic process"/>
    <property type="evidence" value="ECO:0007669"/>
    <property type="project" value="InterPro"/>
</dbReference>
<evidence type="ECO:0000313" key="3">
    <source>
        <dbReference type="EMBL" id="KAK7312117.1"/>
    </source>
</evidence>
<dbReference type="SUPFAM" id="SSF53474">
    <property type="entry name" value="alpha/beta-Hydrolases"/>
    <property type="match status" value="1"/>
</dbReference>
<dbReference type="InterPro" id="IPR005630">
    <property type="entry name" value="Terpene_synthase_metal-bd"/>
</dbReference>
<dbReference type="Pfam" id="PF03936">
    <property type="entry name" value="Terpene_synth_C"/>
    <property type="match status" value="1"/>
</dbReference>
<dbReference type="Proteomes" id="UP001367508">
    <property type="component" value="Unassembled WGS sequence"/>
</dbReference>
<dbReference type="GO" id="GO:0010333">
    <property type="term" value="F:terpene synthase activity"/>
    <property type="evidence" value="ECO:0007669"/>
    <property type="project" value="InterPro"/>
</dbReference>
<accession>A0AAN9K760</accession>
<dbReference type="AlphaFoldDB" id="A0AAN9K760"/>
<dbReference type="EMBL" id="JAYMYQ010000009">
    <property type="protein sequence ID" value="KAK7312117.1"/>
    <property type="molecule type" value="Genomic_DNA"/>
</dbReference>
<dbReference type="InterPro" id="IPR044211">
    <property type="entry name" value="PPH_chloroplastic"/>
</dbReference>
<dbReference type="GO" id="GO:0000287">
    <property type="term" value="F:magnesium ion binding"/>
    <property type="evidence" value="ECO:0007669"/>
    <property type="project" value="InterPro"/>
</dbReference>
<dbReference type="InterPro" id="IPR008949">
    <property type="entry name" value="Isoprenoid_synthase_dom_sf"/>
</dbReference>
<sequence length="303" mass="34743">MVLFLSWLFFYAYHSTNVDTVYSHITETTRHPAASAAFASIMFAPQAELSFYEALSRCRKNNVPICLMYGKEDPWVKPFWGQQVKRQVPEAPYYQVSPAGHCPHDEAPEVINFLPRGWIRNLESQGCISLPLVDDVDSIEHSNGRELEFIRDGSRKTAVQCRWKQPITTTAVDNSDMDEIEHFLHTFEDLVYNVSLVIRLCNDLGTTVAERERGDDASSILCYMNEKFVSEETARKHMQDIINKAWKKINGHCMTRVTSMEPFLTQALNAARVAHTLYQYGDGFGIQDRDTRKHILSIFVEPL</sequence>
<evidence type="ECO:0000256" key="1">
    <source>
        <dbReference type="SAM" id="SignalP"/>
    </source>
</evidence>
<dbReference type="SUPFAM" id="SSF48576">
    <property type="entry name" value="Terpenoid synthases"/>
    <property type="match status" value="1"/>
</dbReference>
<comment type="caution">
    <text evidence="3">The sequence shown here is derived from an EMBL/GenBank/DDBJ whole genome shotgun (WGS) entry which is preliminary data.</text>
</comment>
<feature type="signal peptide" evidence="1">
    <location>
        <begin position="1"/>
        <end position="23"/>
    </location>
</feature>
<evidence type="ECO:0000313" key="4">
    <source>
        <dbReference type="Proteomes" id="UP001367508"/>
    </source>
</evidence>
<feature type="domain" description="Terpene synthase metal-binding" evidence="2">
    <location>
        <begin position="177"/>
        <end position="248"/>
    </location>
</feature>